<organism evidence="1 2">
    <name type="scientific">Arctium lappa</name>
    <name type="common">Greater burdock</name>
    <name type="synonym">Lappa major</name>
    <dbReference type="NCBI Taxonomy" id="4217"/>
    <lineage>
        <taxon>Eukaryota</taxon>
        <taxon>Viridiplantae</taxon>
        <taxon>Streptophyta</taxon>
        <taxon>Embryophyta</taxon>
        <taxon>Tracheophyta</taxon>
        <taxon>Spermatophyta</taxon>
        <taxon>Magnoliopsida</taxon>
        <taxon>eudicotyledons</taxon>
        <taxon>Gunneridae</taxon>
        <taxon>Pentapetalae</taxon>
        <taxon>asterids</taxon>
        <taxon>campanulids</taxon>
        <taxon>Asterales</taxon>
        <taxon>Asteraceae</taxon>
        <taxon>Carduoideae</taxon>
        <taxon>Cardueae</taxon>
        <taxon>Arctiinae</taxon>
        <taxon>Arctium</taxon>
    </lineage>
</organism>
<name>A0ACB8Y4K5_ARCLA</name>
<evidence type="ECO:0000313" key="2">
    <source>
        <dbReference type="Proteomes" id="UP001055879"/>
    </source>
</evidence>
<proteinExistence type="predicted"/>
<keyword evidence="2" id="KW-1185">Reference proteome</keyword>
<comment type="caution">
    <text evidence="1">The sequence shown here is derived from an EMBL/GenBank/DDBJ whole genome shotgun (WGS) entry which is preliminary data.</text>
</comment>
<evidence type="ECO:0000313" key="1">
    <source>
        <dbReference type="EMBL" id="KAI3678714.1"/>
    </source>
</evidence>
<dbReference type="Proteomes" id="UP001055879">
    <property type="component" value="Linkage Group LG14"/>
</dbReference>
<sequence length="139" mass="15192">MVAESGTDCGSLGATLELIISKYPNIKGINFDLPHVIKDVTPSPGVEHVGGDMFESVPKGDVIFMKWILHDWGDDHCIKLLKNCWVALPEYGKVVVVEAVMPNPEHRLNAKKFASSQAVVGLDMMMLIATSGGKERTEK</sequence>
<protein>
    <submittedName>
        <fullName evidence="1">Uncharacterized protein</fullName>
    </submittedName>
</protein>
<accession>A0ACB8Y4K5</accession>
<reference evidence="2" key="1">
    <citation type="journal article" date="2022" name="Mol. Ecol. Resour.">
        <title>The genomes of chicory, endive, great burdock and yacon provide insights into Asteraceae palaeo-polyploidization history and plant inulin production.</title>
        <authorList>
            <person name="Fan W."/>
            <person name="Wang S."/>
            <person name="Wang H."/>
            <person name="Wang A."/>
            <person name="Jiang F."/>
            <person name="Liu H."/>
            <person name="Zhao H."/>
            <person name="Xu D."/>
            <person name="Zhang Y."/>
        </authorList>
    </citation>
    <scope>NUCLEOTIDE SEQUENCE [LARGE SCALE GENOMIC DNA]</scope>
    <source>
        <strain evidence="2">cv. Niubang</strain>
    </source>
</reference>
<dbReference type="EMBL" id="CM042060">
    <property type="protein sequence ID" value="KAI3678714.1"/>
    <property type="molecule type" value="Genomic_DNA"/>
</dbReference>
<gene>
    <name evidence="1" type="ORF">L6452_38017</name>
</gene>
<reference evidence="1 2" key="2">
    <citation type="journal article" date="2022" name="Mol. Ecol. Resour.">
        <title>The genomes of chicory, endive, great burdock and yacon provide insights into Asteraceae paleo-polyploidization history and plant inulin production.</title>
        <authorList>
            <person name="Fan W."/>
            <person name="Wang S."/>
            <person name="Wang H."/>
            <person name="Wang A."/>
            <person name="Jiang F."/>
            <person name="Liu H."/>
            <person name="Zhao H."/>
            <person name="Xu D."/>
            <person name="Zhang Y."/>
        </authorList>
    </citation>
    <scope>NUCLEOTIDE SEQUENCE [LARGE SCALE GENOMIC DNA]</scope>
    <source>
        <strain evidence="2">cv. Niubang</strain>
    </source>
</reference>